<keyword evidence="7" id="KW-1185">Reference proteome</keyword>
<dbReference type="GeneID" id="30149067"/>
<dbReference type="InterPro" id="IPR046938">
    <property type="entry name" value="DNA_clamp_sf"/>
</dbReference>
<sequence>FTASTTQIAHIAQVLQSITSAKTQALLQITNDGINLVTENNHICKIRLSLDKTLFSSYNLQLPDGRKIEIGIDLNSISDCFNMANQSFNAASLLPTNGGTTLAHLHLYDIQCIISYRRHGDPLVIDFKDGKMNEKVEFLTFHIDETLQQDMVLCIDHLMLVYELMIKSDVFHNILKDLKDINTEDLFIYTRIHNELNFISRGEIGYSKMMFPQERSILEQLTIYKNYDSVPVDDELQMQSAIISRYNYPILSKIIRPVRLSHKTKIMKDSQGLMSFHLLINNHELNNYQGTIIEFNILEMNVEEI</sequence>
<dbReference type="Pfam" id="PF02144">
    <property type="entry name" value="Rad1"/>
    <property type="match status" value="1"/>
</dbReference>
<reference evidence="7" key="1">
    <citation type="submission" date="2016-05" db="EMBL/GenBank/DDBJ databases">
        <title>Comparative genomics of biotechnologically important yeasts.</title>
        <authorList>
            <consortium name="DOE Joint Genome Institute"/>
            <person name="Riley R."/>
            <person name="Haridas S."/>
            <person name="Wolfe K.H."/>
            <person name="Lopes M.R."/>
            <person name="Hittinger C.T."/>
            <person name="Goker M."/>
            <person name="Salamov A."/>
            <person name="Wisecaver J."/>
            <person name="Long T.M."/>
            <person name="Aerts A.L."/>
            <person name="Barry K."/>
            <person name="Choi C."/>
            <person name="Clum A."/>
            <person name="Coughlan A.Y."/>
            <person name="Deshpande S."/>
            <person name="Douglass A.P."/>
            <person name="Hanson S.J."/>
            <person name="Klenk H.-P."/>
            <person name="Labutti K."/>
            <person name="Lapidus A."/>
            <person name="Lindquist E."/>
            <person name="Lipzen A."/>
            <person name="Meier-Kolthoff J.P."/>
            <person name="Ohm R.A."/>
            <person name="Otillar R.P."/>
            <person name="Pangilinan J."/>
            <person name="Peng Y."/>
            <person name="Rokas A."/>
            <person name="Rosa C.A."/>
            <person name="Scheuner C."/>
            <person name="Sibirny A.A."/>
            <person name="Slot J.C."/>
            <person name="Stielow J.B."/>
            <person name="Sun H."/>
            <person name="Kurtzman C.P."/>
            <person name="Blackwell M."/>
            <person name="Grigoriev I.V."/>
            <person name="Jeffries T.W."/>
        </authorList>
    </citation>
    <scope>NUCLEOTIDE SEQUENCE [LARGE SCALE GENOMIC DNA]</scope>
    <source>
        <strain evidence="7">NRRL Y-12698</strain>
    </source>
</reference>
<comment type="similarity">
    <text evidence="2">Belongs to the rad1 family.</text>
</comment>
<dbReference type="SUPFAM" id="SSF55979">
    <property type="entry name" value="DNA clamp"/>
    <property type="match status" value="2"/>
</dbReference>
<gene>
    <name evidence="6" type="ORF">BABINDRAFT_19406</name>
</gene>
<feature type="non-terminal residue" evidence="6">
    <location>
        <position position="1"/>
    </location>
</feature>
<evidence type="ECO:0000313" key="7">
    <source>
        <dbReference type="Proteomes" id="UP000094336"/>
    </source>
</evidence>
<accession>A0A1E3QSN7</accession>
<keyword evidence="5" id="KW-0539">Nucleus</keyword>
<evidence type="ECO:0000256" key="4">
    <source>
        <dbReference type="ARBA" id="ARBA00023204"/>
    </source>
</evidence>
<dbReference type="InterPro" id="IPR003021">
    <property type="entry name" value="Rad1_Rec1_Rad17"/>
</dbReference>
<dbReference type="STRING" id="984486.A0A1E3QSN7"/>
<dbReference type="GO" id="GO:0006281">
    <property type="term" value="P:DNA repair"/>
    <property type="evidence" value="ECO:0007669"/>
    <property type="project" value="UniProtKB-KW"/>
</dbReference>
<dbReference type="GO" id="GO:0000077">
    <property type="term" value="P:DNA damage checkpoint signaling"/>
    <property type="evidence" value="ECO:0007669"/>
    <property type="project" value="InterPro"/>
</dbReference>
<dbReference type="Proteomes" id="UP000094336">
    <property type="component" value="Unassembled WGS sequence"/>
</dbReference>
<feature type="non-terminal residue" evidence="6">
    <location>
        <position position="305"/>
    </location>
</feature>
<dbReference type="Gene3D" id="3.70.10.10">
    <property type="match status" value="1"/>
</dbReference>
<dbReference type="PRINTS" id="PR01245">
    <property type="entry name" value="RAD1REC1"/>
</dbReference>
<dbReference type="OrthoDB" id="337581at2759"/>
<evidence type="ECO:0000313" key="6">
    <source>
        <dbReference type="EMBL" id="ODQ80524.1"/>
    </source>
</evidence>
<evidence type="ECO:0000256" key="5">
    <source>
        <dbReference type="ARBA" id="ARBA00023242"/>
    </source>
</evidence>
<evidence type="ECO:0000256" key="2">
    <source>
        <dbReference type="ARBA" id="ARBA00010991"/>
    </source>
</evidence>
<protein>
    <recommendedName>
        <fullName evidence="8">DNA damage checkpoint control protein RAD17</fullName>
    </recommendedName>
</protein>
<dbReference type="RefSeq" id="XP_018985852.1">
    <property type="nucleotide sequence ID" value="XM_019131214.1"/>
</dbReference>
<evidence type="ECO:0000256" key="1">
    <source>
        <dbReference type="ARBA" id="ARBA00004123"/>
    </source>
</evidence>
<organism evidence="6 7">
    <name type="scientific">Babjeviella inositovora NRRL Y-12698</name>
    <dbReference type="NCBI Taxonomy" id="984486"/>
    <lineage>
        <taxon>Eukaryota</taxon>
        <taxon>Fungi</taxon>
        <taxon>Dikarya</taxon>
        <taxon>Ascomycota</taxon>
        <taxon>Saccharomycotina</taxon>
        <taxon>Pichiomycetes</taxon>
        <taxon>Serinales incertae sedis</taxon>
        <taxon>Babjeviella</taxon>
    </lineage>
</organism>
<keyword evidence="3" id="KW-0227">DNA damage</keyword>
<dbReference type="PANTHER" id="PTHR10870">
    <property type="entry name" value="CELL CYCLE CHECKPOINT PROTEIN RAD1"/>
    <property type="match status" value="1"/>
</dbReference>
<keyword evidence="4" id="KW-0234">DNA repair</keyword>
<proteinExistence type="inferred from homology"/>
<dbReference type="GO" id="GO:0030896">
    <property type="term" value="C:checkpoint clamp complex"/>
    <property type="evidence" value="ECO:0007669"/>
    <property type="project" value="TreeGrafter"/>
</dbReference>
<dbReference type="EMBL" id="KV454429">
    <property type="protein sequence ID" value="ODQ80524.1"/>
    <property type="molecule type" value="Genomic_DNA"/>
</dbReference>
<evidence type="ECO:0000256" key="3">
    <source>
        <dbReference type="ARBA" id="ARBA00022763"/>
    </source>
</evidence>
<dbReference type="AlphaFoldDB" id="A0A1E3QSN7"/>
<evidence type="ECO:0008006" key="8">
    <source>
        <dbReference type="Google" id="ProtNLM"/>
    </source>
</evidence>
<name>A0A1E3QSN7_9ASCO</name>
<dbReference type="PANTHER" id="PTHR10870:SF0">
    <property type="entry name" value="CELL CYCLE CHECKPOINT PROTEIN RAD1"/>
    <property type="match status" value="1"/>
</dbReference>
<comment type="subcellular location">
    <subcellularLocation>
        <location evidence="1">Nucleus</location>
    </subcellularLocation>
</comment>